<gene>
    <name evidence="2" type="ORF">E2C01_008691</name>
</gene>
<comment type="caution">
    <text evidence="2">The sequence shown here is derived from an EMBL/GenBank/DDBJ whole genome shotgun (WGS) entry which is preliminary data.</text>
</comment>
<proteinExistence type="predicted"/>
<evidence type="ECO:0000256" key="1">
    <source>
        <dbReference type="SAM" id="MobiDB-lite"/>
    </source>
</evidence>
<dbReference type="AlphaFoldDB" id="A0A5B7D1H0"/>
<reference evidence="2 3" key="1">
    <citation type="submission" date="2019-05" db="EMBL/GenBank/DDBJ databases">
        <title>Another draft genome of Portunus trituberculatus and its Hox gene families provides insights of decapod evolution.</title>
        <authorList>
            <person name="Jeong J.-H."/>
            <person name="Song I."/>
            <person name="Kim S."/>
            <person name="Choi T."/>
            <person name="Kim D."/>
            <person name="Ryu S."/>
            <person name="Kim W."/>
        </authorList>
    </citation>
    <scope>NUCLEOTIDE SEQUENCE [LARGE SCALE GENOMIC DNA]</scope>
    <source>
        <tissue evidence="2">Muscle</tissue>
    </source>
</reference>
<keyword evidence="3" id="KW-1185">Reference proteome</keyword>
<dbReference type="Proteomes" id="UP000324222">
    <property type="component" value="Unassembled WGS sequence"/>
</dbReference>
<feature type="region of interest" description="Disordered" evidence="1">
    <location>
        <begin position="1"/>
        <end position="111"/>
    </location>
</feature>
<feature type="compositionally biased region" description="Pro residues" evidence="1">
    <location>
        <begin position="102"/>
        <end position="111"/>
    </location>
</feature>
<evidence type="ECO:0000313" key="3">
    <source>
        <dbReference type="Proteomes" id="UP000324222"/>
    </source>
</evidence>
<feature type="compositionally biased region" description="Basic and acidic residues" evidence="1">
    <location>
        <begin position="22"/>
        <end position="33"/>
    </location>
</feature>
<dbReference type="EMBL" id="VSRR010000461">
    <property type="protein sequence ID" value="MPC15887.1"/>
    <property type="molecule type" value="Genomic_DNA"/>
</dbReference>
<feature type="compositionally biased region" description="Pro residues" evidence="1">
    <location>
        <begin position="77"/>
        <end position="93"/>
    </location>
</feature>
<name>A0A5B7D1H0_PORTR</name>
<accession>A0A5B7D1H0</accession>
<protein>
    <submittedName>
        <fullName evidence="2">Uncharacterized protein</fullName>
    </submittedName>
</protein>
<sequence>MNSEKMHHKEKSRRRIQGPSASREEELVDEKRAPSVSLRGEDAPDPMNEWIRRESLKPLASTSSRVCSLPPIRFPATPTPTHPSPSQPNPAQPTRPSQSLHPTPPPTNPRT</sequence>
<evidence type="ECO:0000313" key="2">
    <source>
        <dbReference type="EMBL" id="MPC15887.1"/>
    </source>
</evidence>
<organism evidence="2 3">
    <name type="scientific">Portunus trituberculatus</name>
    <name type="common">Swimming crab</name>
    <name type="synonym">Neptunus trituberculatus</name>
    <dbReference type="NCBI Taxonomy" id="210409"/>
    <lineage>
        <taxon>Eukaryota</taxon>
        <taxon>Metazoa</taxon>
        <taxon>Ecdysozoa</taxon>
        <taxon>Arthropoda</taxon>
        <taxon>Crustacea</taxon>
        <taxon>Multicrustacea</taxon>
        <taxon>Malacostraca</taxon>
        <taxon>Eumalacostraca</taxon>
        <taxon>Eucarida</taxon>
        <taxon>Decapoda</taxon>
        <taxon>Pleocyemata</taxon>
        <taxon>Brachyura</taxon>
        <taxon>Eubrachyura</taxon>
        <taxon>Portunoidea</taxon>
        <taxon>Portunidae</taxon>
        <taxon>Portuninae</taxon>
        <taxon>Portunus</taxon>
    </lineage>
</organism>